<dbReference type="AlphaFoldDB" id="A0A9Q3HQN9"/>
<evidence type="ECO:0000313" key="2">
    <source>
        <dbReference type="Proteomes" id="UP000765509"/>
    </source>
</evidence>
<proteinExistence type="predicted"/>
<organism evidence="1 2">
    <name type="scientific">Austropuccinia psidii MF-1</name>
    <dbReference type="NCBI Taxonomy" id="1389203"/>
    <lineage>
        <taxon>Eukaryota</taxon>
        <taxon>Fungi</taxon>
        <taxon>Dikarya</taxon>
        <taxon>Basidiomycota</taxon>
        <taxon>Pucciniomycotina</taxon>
        <taxon>Pucciniomycetes</taxon>
        <taxon>Pucciniales</taxon>
        <taxon>Sphaerophragmiaceae</taxon>
        <taxon>Austropuccinia</taxon>
    </lineage>
</organism>
<protein>
    <submittedName>
        <fullName evidence="1">Uncharacterized protein</fullName>
    </submittedName>
</protein>
<name>A0A9Q3HQN9_9BASI</name>
<accession>A0A9Q3HQN9</accession>
<comment type="caution">
    <text evidence="1">The sequence shown here is derived from an EMBL/GenBank/DDBJ whole genome shotgun (WGS) entry which is preliminary data.</text>
</comment>
<dbReference type="EMBL" id="AVOT02021552">
    <property type="protein sequence ID" value="MBW0510430.1"/>
    <property type="molecule type" value="Genomic_DNA"/>
</dbReference>
<reference evidence="1" key="1">
    <citation type="submission" date="2021-03" db="EMBL/GenBank/DDBJ databases">
        <title>Draft genome sequence of rust myrtle Austropuccinia psidii MF-1, a brazilian biotype.</title>
        <authorList>
            <person name="Quecine M.C."/>
            <person name="Pachon D.M.R."/>
            <person name="Bonatelli M.L."/>
            <person name="Correr F.H."/>
            <person name="Franceschini L.M."/>
            <person name="Leite T.F."/>
            <person name="Margarido G.R.A."/>
            <person name="Almeida C.A."/>
            <person name="Ferrarezi J.A."/>
            <person name="Labate C.A."/>
        </authorList>
    </citation>
    <scope>NUCLEOTIDE SEQUENCE</scope>
    <source>
        <strain evidence="1">MF-1</strain>
    </source>
</reference>
<evidence type="ECO:0000313" key="1">
    <source>
        <dbReference type="EMBL" id="MBW0510430.1"/>
    </source>
</evidence>
<sequence length="94" mass="10693">MKGPKKLKYSFAVPFMINALHTPNAVQLELTGELMNKHPTCPLSLIKVHSSSENELFPLRKKPTSEIPPLEEGVGKEIIKVLEERTTRNKKERE</sequence>
<keyword evidence="2" id="KW-1185">Reference proteome</keyword>
<gene>
    <name evidence="1" type="ORF">O181_050145</name>
</gene>
<dbReference type="Proteomes" id="UP000765509">
    <property type="component" value="Unassembled WGS sequence"/>
</dbReference>